<proteinExistence type="predicted"/>
<dbReference type="AlphaFoldDB" id="A0A1W6K2W6"/>
<dbReference type="GO" id="GO:0005524">
    <property type="term" value="F:ATP binding"/>
    <property type="evidence" value="ECO:0007669"/>
    <property type="project" value="InterPro"/>
</dbReference>
<dbReference type="InterPro" id="IPR027417">
    <property type="entry name" value="P-loop_NTPase"/>
</dbReference>
<keyword evidence="3" id="KW-1185">Reference proteome</keyword>
<name>A0A1W6K2W6_9CREN</name>
<reference evidence="2 3" key="1">
    <citation type="submission" date="2017-03" db="EMBL/GenBank/DDBJ databases">
        <title>Sulfur activation and transportation mechanism of thermophilic Archaea Acidianus manzaensis YN-25.</title>
        <authorList>
            <person name="Ma Y."/>
            <person name="Yang Y."/>
            <person name="Xia J."/>
        </authorList>
    </citation>
    <scope>NUCLEOTIDE SEQUENCE [LARGE SCALE GENOMIC DNA]</scope>
    <source>
        <strain evidence="2 3">YN-25</strain>
    </source>
</reference>
<dbReference type="KEGG" id="aman:B6F84_12975"/>
<dbReference type="Gene3D" id="3.40.50.300">
    <property type="entry name" value="P-loop containing nucleotide triphosphate hydrolases"/>
    <property type="match status" value="1"/>
</dbReference>
<dbReference type="GeneID" id="41591851"/>
<dbReference type="STRING" id="282676.B6F84_12975"/>
<gene>
    <name evidence="2" type="ORF">B6F84_12975</name>
</gene>
<feature type="domain" description="AAA+ ATPase" evidence="1">
    <location>
        <begin position="308"/>
        <end position="491"/>
    </location>
</feature>
<evidence type="ECO:0000313" key="2">
    <source>
        <dbReference type="EMBL" id="ARM76840.1"/>
    </source>
</evidence>
<dbReference type="Proteomes" id="UP000193404">
    <property type="component" value="Chromosome"/>
</dbReference>
<dbReference type="PANTHER" id="PTHR37291">
    <property type="entry name" value="5-METHYLCYTOSINE-SPECIFIC RESTRICTION ENZYME B"/>
    <property type="match status" value="1"/>
</dbReference>
<accession>A0A1W6K2W6</accession>
<dbReference type="RefSeq" id="WP_148692634.1">
    <property type="nucleotide sequence ID" value="NZ_CP020477.1"/>
</dbReference>
<dbReference type="Pfam" id="PF07728">
    <property type="entry name" value="AAA_5"/>
    <property type="match status" value="1"/>
</dbReference>
<dbReference type="SUPFAM" id="SSF52540">
    <property type="entry name" value="P-loop containing nucleoside triphosphate hydrolases"/>
    <property type="match status" value="1"/>
</dbReference>
<organism evidence="2 3">
    <name type="scientific">Acidianus manzaensis</name>
    <dbReference type="NCBI Taxonomy" id="282676"/>
    <lineage>
        <taxon>Archaea</taxon>
        <taxon>Thermoproteota</taxon>
        <taxon>Thermoprotei</taxon>
        <taxon>Sulfolobales</taxon>
        <taxon>Sulfolobaceae</taxon>
        <taxon>Acidianus</taxon>
    </lineage>
</organism>
<dbReference type="InterPro" id="IPR003593">
    <property type="entry name" value="AAA+_ATPase"/>
</dbReference>
<dbReference type="InterPro" id="IPR052934">
    <property type="entry name" value="Methyl-DNA_Rec/Restrict_Enz"/>
</dbReference>
<dbReference type="OrthoDB" id="9837at2157"/>
<dbReference type="CDD" id="cd00009">
    <property type="entry name" value="AAA"/>
    <property type="match status" value="1"/>
</dbReference>
<dbReference type="EMBL" id="CP020477">
    <property type="protein sequence ID" value="ARM76840.1"/>
    <property type="molecule type" value="Genomic_DNA"/>
</dbReference>
<sequence length="583" mass="66686">MINDYFTYRKNLEILENVSDSSKLIETLKNFLDTRNLSICAFVSNKISHWLASIQYSLKAEVGYAIWGDTGQNKGSDKETGIEFKGLIEKYKNSINSSLTSDGQLEENLIRPIFSVLVVKHDNNYYILGFGLLVSVEYDLYRNFKYWSEVGNIWKIRPKIKILYLDPAIRNNISKLSELDFTQTSEDELFKLIENTYRIPQSNKSEESLAITTNQCYEENTRKGSPSKPFILFYNFIKSKIEDEKEVLETLSIYRSLSSVATLGESVVIKPHDVSCKRSQDLQIPEGLITSLSFDHNKLKEILVSIIKSGNLLFVGPPGTGKTELAINLAKYVSGENCFMLTTANSLWFRRDVIGGETLINGNVAWKSGIFIKAYNKAYESDSEFFAVIIDEINRADVDKAFGELFTVFSSSDPENWLIPNNLLDEICSYSNRDKEAEKFLEYYSKAKDKPLKKIRIIGTMNLMDMRNLFSIGEALVRRFSIVNFEYPRGSEDVTDTKDDKIKEFISCLREKFNQDRSGLLFNISPASVRKTLSIYTQLKPEEKDLQTFSDILRGNLGTLNVKILEKYDEFSSQCLERMGVSK</sequence>
<evidence type="ECO:0000259" key="1">
    <source>
        <dbReference type="SMART" id="SM00382"/>
    </source>
</evidence>
<evidence type="ECO:0000313" key="3">
    <source>
        <dbReference type="Proteomes" id="UP000193404"/>
    </source>
</evidence>
<dbReference type="PANTHER" id="PTHR37291:SF1">
    <property type="entry name" value="TYPE IV METHYL-DIRECTED RESTRICTION ENZYME ECOKMCRB SUBUNIT"/>
    <property type="match status" value="1"/>
</dbReference>
<dbReference type="GO" id="GO:0016887">
    <property type="term" value="F:ATP hydrolysis activity"/>
    <property type="evidence" value="ECO:0007669"/>
    <property type="project" value="InterPro"/>
</dbReference>
<protein>
    <recommendedName>
        <fullName evidence="1">AAA+ ATPase domain-containing protein</fullName>
    </recommendedName>
</protein>
<dbReference type="SMART" id="SM00382">
    <property type="entry name" value="AAA"/>
    <property type="match status" value="1"/>
</dbReference>
<dbReference type="InterPro" id="IPR011704">
    <property type="entry name" value="ATPase_dyneun-rel_AAA"/>
</dbReference>